<dbReference type="EMBL" id="CP132303">
    <property type="protein sequence ID" value="WLR99922.1"/>
    <property type="molecule type" value="Genomic_DNA"/>
</dbReference>
<evidence type="ECO:0000256" key="6">
    <source>
        <dbReference type="PROSITE-ProRule" id="PRU00433"/>
    </source>
</evidence>
<feature type="domain" description="Cytochrome c" evidence="8">
    <location>
        <begin position="21"/>
        <end position="124"/>
    </location>
</feature>
<feature type="signal peptide" evidence="7">
    <location>
        <begin position="1"/>
        <end position="18"/>
    </location>
</feature>
<accession>A0AA50CPW6</accession>
<proteinExistence type="predicted"/>
<dbReference type="Gene3D" id="1.10.760.10">
    <property type="entry name" value="Cytochrome c-like domain"/>
    <property type="match status" value="1"/>
</dbReference>
<evidence type="ECO:0000256" key="4">
    <source>
        <dbReference type="ARBA" id="ARBA00022982"/>
    </source>
</evidence>
<dbReference type="GO" id="GO:0046872">
    <property type="term" value="F:metal ion binding"/>
    <property type="evidence" value="ECO:0007669"/>
    <property type="project" value="UniProtKB-KW"/>
</dbReference>
<keyword evidence="4" id="KW-0249">Electron transport</keyword>
<evidence type="ECO:0000256" key="1">
    <source>
        <dbReference type="ARBA" id="ARBA00022448"/>
    </source>
</evidence>
<gene>
    <name evidence="9" type="ORF">Q9313_17700</name>
</gene>
<keyword evidence="3 6" id="KW-0479">Metal-binding</keyword>
<dbReference type="PRINTS" id="PR00604">
    <property type="entry name" value="CYTCHRMECIAB"/>
</dbReference>
<dbReference type="Pfam" id="PF00034">
    <property type="entry name" value="Cytochrom_C"/>
    <property type="match status" value="1"/>
</dbReference>
<dbReference type="InterPro" id="IPR002327">
    <property type="entry name" value="Cyt_c_1A/1B"/>
</dbReference>
<evidence type="ECO:0000313" key="9">
    <source>
        <dbReference type="EMBL" id="WLR99922.1"/>
    </source>
</evidence>
<evidence type="ECO:0000256" key="5">
    <source>
        <dbReference type="ARBA" id="ARBA00023004"/>
    </source>
</evidence>
<keyword evidence="1" id="KW-0813">Transport</keyword>
<feature type="chain" id="PRO_5041441661" evidence="7">
    <location>
        <begin position="19"/>
        <end position="126"/>
    </location>
</feature>
<dbReference type="RefSeq" id="WP_134650989.1">
    <property type="nucleotide sequence ID" value="NZ_CP132303.1"/>
</dbReference>
<keyword evidence="10" id="KW-1185">Reference proteome</keyword>
<organism evidence="9 10">
    <name type="scientific">Shinella sumterensis</name>
    <dbReference type="NCBI Taxonomy" id="1967501"/>
    <lineage>
        <taxon>Bacteria</taxon>
        <taxon>Pseudomonadati</taxon>
        <taxon>Pseudomonadota</taxon>
        <taxon>Alphaproteobacteria</taxon>
        <taxon>Hyphomicrobiales</taxon>
        <taxon>Rhizobiaceae</taxon>
        <taxon>Shinella</taxon>
    </lineage>
</organism>
<dbReference type="InterPro" id="IPR036909">
    <property type="entry name" value="Cyt_c-like_dom_sf"/>
</dbReference>
<name>A0AA50CPW6_9HYPH</name>
<dbReference type="InterPro" id="IPR009056">
    <property type="entry name" value="Cyt_c-like_dom"/>
</dbReference>
<dbReference type="GO" id="GO:0009055">
    <property type="term" value="F:electron transfer activity"/>
    <property type="evidence" value="ECO:0007669"/>
    <property type="project" value="InterPro"/>
</dbReference>
<keyword evidence="2 6" id="KW-0349">Heme</keyword>
<dbReference type="AlphaFoldDB" id="A0AA50CPW6"/>
<evidence type="ECO:0000256" key="3">
    <source>
        <dbReference type="ARBA" id="ARBA00022723"/>
    </source>
</evidence>
<dbReference type="PANTHER" id="PTHR11961">
    <property type="entry name" value="CYTOCHROME C"/>
    <property type="match status" value="1"/>
</dbReference>
<dbReference type="PROSITE" id="PS51007">
    <property type="entry name" value="CYTC"/>
    <property type="match status" value="1"/>
</dbReference>
<evidence type="ECO:0000256" key="2">
    <source>
        <dbReference type="ARBA" id="ARBA00022617"/>
    </source>
</evidence>
<protein>
    <submittedName>
        <fullName evidence="9">Cytochrome c family protein</fullName>
    </submittedName>
</protein>
<evidence type="ECO:0000259" key="8">
    <source>
        <dbReference type="PROSITE" id="PS51007"/>
    </source>
</evidence>
<geneLocation type="plasmid" evidence="9 10">
    <name>unnamed1</name>
</geneLocation>
<evidence type="ECO:0000256" key="7">
    <source>
        <dbReference type="SAM" id="SignalP"/>
    </source>
</evidence>
<keyword evidence="7" id="KW-0732">Signal</keyword>
<reference evidence="9 10" key="1">
    <citation type="submission" date="2023-08" db="EMBL/GenBank/DDBJ databases">
        <title>Pathogen: clinical or host-associated sample.</title>
        <authorList>
            <person name="Hergert J."/>
            <person name="Casey R."/>
            <person name="Wagner J."/>
            <person name="Young E.L."/>
            <person name="Oakeson K.F."/>
        </authorList>
    </citation>
    <scope>NUCLEOTIDE SEQUENCE [LARGE SCALE GENOMIC DNA]</scope>
    <source>
        <strain evidence="9 10">1760953</strain>
        <plasmid evidence="9 10">unnamed1</plasmid>
    </source>
</reference>
<dbReference type="Proteomes" id="UP001234585">
    <property type="component" value="Plasmid unnamed1"/>
</dbReference>
<dbReference type="GO" id="GO:0020037">
    <property type="term" value="F:heme binding"/>
    <property type="evidence" value="ECO:0007669"/>
    <property type="project" value="InterPro"/>
</dbReference>
<dbReference type="SUPFAM" id="SSF46626">
    <property type="entry name" value="Cytochrome c"/>
    <property type="match status" value="1"/>
</dbReference>
<sequence>MKTLAALILLTLSSTALAAEGSAEAGKVVFKKCTACHNAEQATNKVGPHLDGVVGRPAAALADYTNYSDAMKEEGAKGLTWDEATLATYLAGPKKMIPKTRMAFSGLKSEQDIADVIAYLKSVKAQ</sequence>
<keyword evidence="5 6" id="KW-0408">Iron</keyword>
<keyword evidence="9" id="KW-0614">Plasmid</keyword>
<evidence type="ECO:0000313" key="10">
    <source>
        <dbReference type="Proteomes" id="UP001234585"/>
    </source>
</evidence>